<evidence type="ECO:0000256" key="3">
    <source>
        <dbReference type="ARBA" id="ARBA00022692"/>
    </source>
</evidence>
<keyword evidence="6 7" id="KW-0472">Membrane</keyword>
<gene>
    <name evidence="9" type="ORF">SAMN04487931_10385</name>
</gene>
<feature type="transmembrane region" description="Helical" evidence="7">
    <location>
        <begin position="77"/>
        <end position="101"/>
    </location>
</feature>
<evidence type="ECO:0000313" key="10">
    <source>
        <dbReference type="Proteomes" id="UP000199608"/>
    </source>
</evidence>
<feature type="transmembrane region" description="Helical" evidence="7">
    <location>
        <begin position="169"/>
        <end position="187"/>
    </location>
</feature>
<feature type="transmembrane region" description="Helical" evidence="7">
    <location>
        <begin position="137"/>
        <end position="157"/>
    </location>
</feature>
<dbReference type="AlphaFoldDB" id="A0A1H2EG10"/>
<dbReference type="Gene3D" id="1.20.1540.10">
    <property type="entry name" value="Rhomboid-like"/>
    <property type="match status" value="1"/>
</dbReference>
<evidence type="ECO:0000313" key="9">
    <source>
        <dbReference type="EMBL" id="SDT93974.1"/>
    </source>
</evidence>
<name>A0A1H2EG10_9BACT</name>
<keyword evidence="4" id="KW-0378">Hydrolase</keyword>
<accession>A0A1H2EG10</accession>
<reference evidence="10" key="1">
    <citation type="submission" date="2016-10" db="EMBL/GenBank/DDBJ databases">
        <authorList>
            <person name="Varghese N."/>
            <person name="Submissions S."/>
        </authorList>
    </citation>
    <scope>NUCLEOTIDE SEQUENCE [LARGE SCALE GENOMIC DNA]</scope>
    <source>
        <strain evidence="10">DSM 3384</strain>
    </source>
</reference>
<organism evidence="9 10">
    <name type="scientific">Desulfobacula phenolica</name>
    <dbReference type="NCBI Taxonomy" id="90732"/>
    <lineage>
        <taxon>Bacteria</taxon>
        <taxon>Pseudomonadati</taxon>
        <taxon>Thermodesulfobacteriota</taxon>
        <taxon>Desulfobacteria</taxon>
        <taxon>Desulfobacterales</taxon>
        <taxon>Desulfobacteraceae</taxon>
        <taxon>Desulfobacula</taxon>
    </lineage>
</organism>
<dbReference type="InterPro" id="IPR050925">
    <property type="entry name" value="Rhomboid_protease_S54"/>
</dbReference>
<evidence type="ECO:0000256" key="5">
    <source>
        <dbReference type="ARBA" id="ARBA00022989"/>
    </source>
</evidence>
<feature type="transmembrane region" description="Helical" evidence="7">
    <location>
        <begin position="224"/>
        <end position="248"/>
    </location>
</feature>
<keyword evidence="5 7" id="KW-1133">Transmembrane helix</keyword>
<protein>
    <submittedName>
        <fullName evidence="9">Rhomboid protease GluP</fullName>
    </submittedName>
</protein>
<dbReference type="PANTHER" id="PTHR43731:SF14">
    <property type="entry name" value="PRESENILIN-ASSOCIATED RHOMBOID-LIKE PROTEIN, MITOCHONDRIAL"/>
    <property type="match status" value="1"/>
</dbReference>
<dbReference type="EMBL" id="FNLL01000003">
    <property type="protein sequence ID" value="SDT93974.1"/>
    <property type="molecule type" value="Genomic_DNA"/>
</dbReference>
<feature type="domain" description="Peptidase S54 rhomboid" evidence="8">
    <location>
        <begin position="77"/>
        <end position="211"/>
    </location>
</feature>
<dbReference type="Pfam" id="PF01694">
    <property type="entry name" value="Rhomboid"/>
    <property type="match status" value="1"/>
</dbReference>
<evidence type="ECO:0000256" key="6">
    <source>
        <dbReference type="ARBA" id="ARBA00023136"/>
    </source>
</evidence>
<keyword evidence="10" id="KW-1185">Reference proteome</keyword>
<proteinExistence type="inferred from homology"/>
<feature type="transmembrane region" description="Helical" evidence="7">
    <location>
        <begin position="113"/>
        <end position="131"/>
    </location>
</feature>
<dbReference type="GO" id="GO:0016020">
    <property type="term" value="C:membrane"/>
    <property type="evidence" value="ECO:0007669"/>
    <property type="project" value="UniProtKB-SubCell"/>
</dbReference>
<evidence type="ECO:0000256" key="2">
    <source>
        <dbReference type="ARBA" id="ARBA00009045"/>
    </source>
</evidence>
<dbReference type="PANTHER" id="PTHR43731">
    <property type="entry name" value="RHOMBOID PROTEASE"/>
    <property type="match status" value="1"/>
</dbReference>
<evidence type="ECO:0000259" key="8">
    <source>
        <dbReference type="Pfam" id="PF01694"/>
    </source>
</evidence>
<dbReference type="GO" id="GO:0004252">
    <property type="term" value="F:serine-type endopeptidase activity"/>
    <property type="evidence" value="ECO:0007669"/>
    <property type="project" value="InterPro"/>
</dbReference>
<feature type="transmembrane region" description="Helical" evidence="7">
    <location>
        <begin position="20"/>
        <end position="39"/>
    </location>
</feature>
<keyword evidence="9" id="KW-0645">Protease</keyword>
<dbReference type="GO" id="GO:0006508">
    <property type="term" value="P:proteolysis"/>
    <property type="evidence" value="ECO:0007669"/>
    <property type="project" value="UniProtKB-KW"/>
</dbReference>
<dbReference type="SUPFAM" id="SSF144091">
    <property type="entry name" value="Rhomboid-like"/>
    <property type="match status" value="1"/>
</dbReference>
<comment type="subcellular location">
    <subcellularLocation>
        <location evidence="1">Membrane</location>
        <topology evidence="1">Multi-pass membrane protein</topology>
    </subcellularLocation>
</comment>
<dbReference type="InterPro" id="IPR035952">
    <property type="entry name" value="Rhomboid-like_sf"/>
</dbReference>
<comment type="similarity">
    <text evidence="2">Belongs to the peptidase S54 family.</text>
</comment>
<dbReference type="Proteomes" id="UP000199608">
    <property type="component" value="Unassembled WGS sequence"/>
</dbReference>
<evidence type="ECO:0000256" key="1">
    <source>
        <dbReference type="ARBA" id="ARBA00004141"/>
    </source>
</evidence>
<feature type="transmembrane region" description="Helical" evidence="7">
    <location>
        <begin position="193"/>
        <end position="212"/>
    </location>
</feature>
<dbReference type="InterPro" id="IPR022764">
    <property type="entry name" value="Peptidase_S54_rhomboid_dom"/>
</dbReference>
<sequence length="249" mass="27837">MKMRRIIFKTFNNRLFTPALILKTMIYVNVIMFIISLIYSGKNIALTLNPFYILTPSMDVLNFLGASGRLPIVKFEAWWSLITANWLHGGLLHLLFNMLALKTVAPLVMYEYGVCRMFTIYTLTGIAGFLLSYIGNVYLTIGASSGLCGLIGAALYFGKSRGGQWGQLVYKQTSGWVFSLVLIGFLMPNINNWGHAGGLISGVFLGWVLGYNDKRKENLLDNSLAVFFMGITAWLLARSVIRGFILIFT</sequence>
<keyword evidence="3 7" id="KW-0812">Transmembrane</keyword>
<evidence type="ECO:0000256" key="7">
    <source>
        <dbReference type="SAM" id="Phobius"/>
    </source>
</evidence>
<evidence type="ECO:0000256" key="4">
    <source>
        <dbReference type="ARBA" id="ARBA00022801"/>
    </source>
</evidence>